<dbReference type="InterPro" id="IPR007257">
    <property type="entry name" value="GINS_Psf2"/>
</dbReference>
<accession>A0A067NBP9</accession>
<dbReference type="HOGENOM" id="CLU_078274_1_0_1"/>
<dbReference type="CDD" id="cd11712">
    <property type="entry name" value="GINS_A_psf2"/>
    <property type="match status" value="1"/>
</dbReference>
<evidence type="ECO:0000256" key="2">
    <source>
        <dbReference type="ARBA" id="ARBA00010565"/>
    </source>
</evidence>
<dbReference type="CDD" id="cd21694">
    <property type="entry name" value="GINS_B_Psf2"/>
    <property type="match status" value="1"/>
</dbReference>
<comment type="similarity">
    <text evidence="2 7">Belongs to the GINS2/PSF2 family.</text>
</comment>
<comment type="subcellular location">
    <subcellularLocation>
        <location evidence="1 7">Nucleus</location>
    </subcellularLocation>
</comment>
<evidence type="ECO:0000259" key="9">
    <source>
        <dbReference type="Pfam" id="PF25005"/>
    </source>
</evidence>
<evidence type="ECO:0000313" key="11">
    <source>
        <dbReference type="Proteomes" id="UP000027195"/>
    </source>
</evidence>
<dbReference type="InterPro" id="IPR021151">
    <property type="entry name" value="GINS_A"/>
</dbReference>
<name>A0A067NBP9_BOTB1</name>
<dbReference type="PIRSF" id="PIRSF028998">
    <property type="entry name" value="GINS_Psf2_subgr"/>
    <property type="match status" value="1"/>
</dbReference>
<sequence length="197" mass="22221">MALPQPLRPGPTPYELEFIASDELIEISPSFSMERTRLIHGIIGPFRPPGKSKVPLWLAVNLKLKRKCNIVPPDWLNVEYLQERLAEETSSPAFSALPFRFAEIAKVLLDVAADDLALPDKIRSLLKDLREARQSKSRDGLKKLDHIQLEMANLCSMEINELRPFFVKAMGVFTKLQTDSQGNADDQAGGQDMDFSW</sequence>
<dbReference type="InterPro" id="IPR056784">
    <property type="entry name" value="PSF2_N"/>
</dbReference>
<dbReference type="SUPFAM" id="SSF158573">
    <property type="entry name" value="GINS helical bundle-like"/>
    <property type="match status" value="1"/>
</dbReference>
<dbReference type="AlphaFoldDB" id="A0A067NBP9"/>
<dbReference type="PANTHER" id="PTHR12772:SF0">
    <property type="entry name" value="DNA REPLICATION COMPLEX GINS PROTEIN PSF2"/>
    <property type="match status" value="1"/>
</dbReference>
<dbReference type="FunFam" id="1.20.58.1020:FF:000001">
    <property type="entry name" value="DNA replication complex GINS protein PSF2"/>
    <property type="match status" value="1"/>
</dbReference>
<proteinExistence type="inferred from homology"/>
<dbReference type="InParanoid" id="A0A067NBP9"/>
<dbReference type="EMBL" id="KL198016">
    <property type="protein sequence ID" value="KDQ21557.1"/>
    <property type="molecule type" value="Genomic_DNA"/>
</dbReference>
<dbReference type="PANTHER" id="PTHR12772">
    <property type="entry name" value="DNA REPLICATION COMPLEX GINS PROTEIN PSF2"/>
    <property type="match status" value="1"/>
</dbReference>
<evidence type="ECO:0000256" key="6">
    <source>
        <dbReference type="ARBA" id="ARBA00023242"/>
    </source>
</evidence>
<dbReference type="InterPro" id="IPR036224">
    <property type="entry name" value="GINS_bundle-like_dom_sf"/>
</dbReference>
<keyword evidence="11" id="KW-1185">Reference proteome</keyword>
<organism evidence="10 11">
    <name type="scientific">Botryobasidium botryosum (strain FD-172 SS1)</name>
    <dbReference type="NCBI Taxonomy" id="930990"/>
    <lineage>
        <taxon>Eukaryota</taxon>
        <taxon>Fungi</taxon>
        <taxon>Dikarya</taxon>
        <taxon>Basidiomycota</taxon>
        <taxon>Agaricomycotina</taxon>
        <taxon>Agaricomycetes</taxon>
        <taxon>Cantharellales</taxon>
        <taxon>Botryobasidiaceae</taxon>
        <taxon>Botryobasidium</taxon>
    </lineage>
</organism>
<dbReference type="STRING" id="930990.A0A067NBP9"/>
<dbReference type="GO" id="GO:0000811">
    <property type="term" value="C:GINS complex"/>
    <property type="evidence" value="ECO:0007669"/>
    <property type="project" value="TreeGrafter"/>
</dbReference>
<comment type="subunit">
    <text evidence="7">Component of the GINS complex.</text>
</comment>
<dbReference type="Gene3D" id="1.20.58.1020">
    <property type="match status" value="1"/>
</dbReference>
<dbReference type="Gene3D" id="3.40.5.50">
    <property type="match status" value="1"/>
</dbReference>
<dbReference type="GO" id="GO:0006260">
    <property type="term" value="P:DNA replication"/>
    <property type="evidence" value="ECO:0007669"/>
    <property type="project" value="UniProtKB-KW"/>
</dbReference>
<evidence type="ECO:0000256" key="4">
    <source>
        <dbReference type="ARBA" id="ARBA00022705"/>
    </source>
</evidence>
<evidence type="ECO:0000313" key="10">
    <source>
        <dbReference type="EMBL" id="KDQ21557.1"/>
    </source>
</evidence>
<feature type="domain" description="GINS subunit" evidence="8">
    <location>
        <begin position="75"/>
        <end position="173"/>
    </location>
</feature>
<keyword evidence="4 7" id="KW-0235">DNA replication</keyword>
<protein>
    <recommendedName>
        <fullName evidence="3 7">DNA replication complex GINS protein PSF2</fullName>
    </recommendedName>
</protein>
<dbReference type="SUPFAM" id="SSF160059">
    <property type="entry name" value="PriA/YqbF domain"/>
    <property type="match status" value="1"/>
</dbReference>
<dbReference type="GO" id="GO:0000727">
    <property type="term" value="P:double-strand break repair via break-induced replication"/>
    <property type="evidence" value="ECO:0007669"/>
    <property type="project" value="TreeGrafter"/>
</dbReference>
<dbReference type="FunCoup" id="A0A067NBP9">
    <property type="interactions" value="406"/>
</dbReference>
<evidence type="ECO:0000259" key="8">
    <source>
        <dbReference type="Pfam" id="PF05916"/>
    </source>
</evidence>
<evidence type="ECO:0000256" key="7">
    <source>
        <dbReference type="PIRNR" id="PIRNR028998"/>
    </source>
</evidence>
<keyword evidence="6 7" id="KW-0539">Nucleus</keyword>
<dbReference type="Pfam" id="PF25005">
    <property type="entry name" value="PSF2_N"/>
    <property type="match status" value="1"/>
</dbReference>
<dbReference type="OrthoDB" id="1938138at2759"/>
<dbReference type="Pfam" id="PF05916">
    <property type="entry name" value="Sld5"/>
    <property type="match status" value="1"/>
</dbReference>
<gene>
    <name evidence="10" type="ORF">BOTBODRAFT_182861</name>
</gene>
<evidence type="ECO:0000256" key="3">
    <source>
        <dbReference type="ARBA" id="ARBA00015139"/>
    </source>
</evidence>
<dbReference type="FunFam" id="3.40.5.50:FF:000001">
    <property type="entry name" value="DNA replication complex GINS protein PSF2"/>
    <property type="match status" value="1"/>
</dbReference>
<reference evidence="11" key="1">
    <citation type="journal article" date="2014" name="Proc. Natl. Acad. Sci. U.S.A.">
        <title>Extensive sampling of basidiomycete genomes demonstrates inadequacy of the white-rot/brown-rot paradigm for wood decay fungi.</title>
        <authorList>
            <person name="Riley R."/>
            <person name="Salamov A.A."/>
            <person name="Brown D.W."/>
            <person name="Nagy L.G."/>
            <person name="Floudas D."/>
            <person name="Held B.W."/>
            <person name="Levasseur A."/>
            <person name="Lombard V."/>
            <person name="Morin E."/>
            <person name="Otillar R."/>
            <person name="Lindquist E.A."/>
            <person name="Sun H."/>
            <person name="LaButti K.M."/>
            <person name="Schmutz J."/>
            <person name="Jabbour D."/>
            <person name="Luo H."/>
            <person name="Baker S.E."/>
            <person name="Pisabarro A.G."/>
            <person name="Walton J.D."/>
            <person name="Blanchette R.A."/>
            <person name="Henrissat B."/>
            <person name="Martin F."/>
            <person name="Cullen D."/>
            <person name="Hibbett D.S."/>
            <person name="Grigoriev I.V."/>
        </authorList>
    </citation>
    <scope>NUCLEOTIDE SEQUENCE [LARGE SCALE GENOMIC DNA]</scope>
    <source>
        <strain evidence="11">FD-172 SS1</strain>
    </source>
</reference>
<keyword evidence="5" id="KW-0159">Chromosome partition</keyword>
<dbReference type="Proteomes" id="UP000027195">
    <property type="component" value="Unassembled WGS sequence"/>
</dbReference>
<evidence type="ECO:0000256" key="1">
    <source>
        <dbReference type="ARBA" id="ARBA00004123"/>
    </source>
</evidence>
<dbReference type="GO" id="GO:0007059">
    <property type="term" value="P:chromosome segregation"/>
    <property type="evidence" value="ECO:0007669"/>
    <property type="project" value="UniProtKB-KW"/>
</dbReference>
<evidence type="ECO:0000256" key="5">
    <source>
        <dbReference type="ARBA" id="ARBA00022829"/>
    </source>
</evidence>
<feature type="domain" description="DNA replication complex GINS protein PSF2 N-terminal" evidence="9">
    <location>
        <begin position="12"/>
        <end position="71"/>
    </location>
</feature>